<evidence type="ECO:0000313" key="4">
    <source>
        <dbReference type="Proteomes" id="UP000054558"/>
    </source>
</evidence>
<evidence type="ECO:0000313" key="3">
    <source>
        <dbReference type="EMBL" id="GAQ82432.1"/>
    </source>
</evidence>
<reference evidence="3 4" key="1">
    <citation type="journal article" date="2014" name="Nat. Commun.">
        <title>Klebsormidium flaccidum genome reveals primary factors for plant terrestrial adaptation.</title>
        <authorList>
            <person name="Hori K."/>
            <person name="Maruyama F."/>
            <person name="Fujisawa T."/>
            <person name="Togashi T."/>
            <person name="Yamamoto N."/>
            <person name="Seo M."/>
            <person name="Sato S."/>
            <person name="Yamada T."/>
            <person name="Mori H."/>
            <person name="Tajima N."/>
            <person name="Moriyama T."/>
            <person name="Ikeuchi M."/>
            <person name="Watanabe M."/>
            <person name="Wada H."/>
            <person name="Kobayashi K."/>
            <person name="Saito M."/>
            <person name="Masuda T."/>
            <person name="Sasaki-Sekimoto Y."/>
            <person name="Mashiguchi K."/>
            <person name="Awai K."/>
            <person name="Shimojima M."/>
            <person name="Masuda S."/>
            <person name="Iwai M."/>
            <person name="Nobusawa T."/>
            <person name="Narise T."/>
            <person name="Kondo S."/>
            <person name="Saito H."/>
            <person name="Sato R."/>
            <person name="Murakawa M."/>
            <person name="Ihara Y."/>
            <person name="Oshima-Yamada Y."/>
            <person name="Ohtaka K."/>
            <person name="Satoh M."/>
            <person name="Sonobe K."/>
            <person name="Ishii M."/>
            <person name="Ohtani R."/>
            <person name="Kanamori-Sato M."/>
            <person name="Honoki R."/>
            <person name="Miyazaki D."/>
            <person name="Mochizuki H."/>
            <person name="Umetsu J."/>
            <person name="Higashi K."/>
            <person name="Shibata D."/>
            <person name="Kamiya Y."/>
            <person name="Sato N."/>
            <person name="Nakamura Y."/>
            <person name="Tabata S."/>
            <person name="Ida S."/>
            <person name="Kurokawa K."/>
            <person name="Ohta H."/>
        </authorList>
    </citation>
    <scope>NUCLEOTIDE SEQUENCE [LARGE SCALE GENOMIC DNA]</scope>
    <source>
        <strain evidence="3 4">NIES-2285</strain>
    </source>
</reference>
<dbReference type="InterPro" id="IPR003609">
    <property type="entry name" value="Pan_app"/>
</dbReference>
<protein>
    <recommendedName>
        <fullName evidence="2">Apple domain-containing protein</fullName>
    </recommendedName>
</protein>
<sequence length="286" mass="30065">MGGEFSSTGGEGVDSDGSPPPGEKWGRQDYPGFDFLPFAGPTFNPAVCGNNAYYVSEGLCQLLCNAADACVGHVHYAAFNCCYLKSALANATSLATVVSHVKTVSYYAGPNCCLLQSAVGRAGAKLGAAFYSKRTPCEIRCNALDACVGFVHNPTVNCCFLKYALGTSSPNGATSSLLKTGYLGYHFEGNTEYLGVAIPVPAGVATSNVGVYPGNTGILTVAQTPAIIENAVACMARCNSTPGCIAVSHHADNNYCFLKSTVSPLYPPQLRIRNANFYSKSTHEFR</sequence>
<evidence type="ECO:0000259" key="2">
    <source>
        <dbReference type="Pfam" id="PF00024"/>
    </source>
</evidence>
<dbReference type="EMBL" id="DF237060">
    <property type="protein sequence ID" value="GAQ82432.1"/>
    <property type="molecule type" value="Genomic_DNA"/>
</dbReference>
<feature type="region of interest" description="Disordered" evidence="1">
    <location>
        <begin position="1"/>
        <end position="24"/>
    </location>
</feature>
<evidence type="ECO:0000256" key="1">
    <source>
        <dbReference type="SAM" id="MobiDB-lite"/>
    </source>
</evidence>
<organism evidence="3 4">
    <name type="scientific">Klebsormidium nitens</name>
    <name type="common">Green alga</name>
    <name type="synonym">Ulothrix nitens</name>
    <dbReference type="NCBI Taxonomy" id="105231"/>
    <lineage>
        <taxon>Eukaryota</taxon>
        <taxon>Viridiplantae</taxon>
        <taxon>Streptophyta</taxon>
        <taxon>Klebsormidiophyceae</taxon>
        <taxon>Klebsormidiales</taxon>
        <taxon>Klebsormidiaceae</taxon>
        <taxon>Klebsormidium</taxon>
    </lineage>
</organism>
<dbReference type="Gene3D" id="3.50.4.10">
    <property type="entry name" value="Hepatocyte Growth Factor"/>
    <property type="match status" value="1"/>
</dbReference>
<name>A0A1Y1HXD8_KLENI</name>
<feature type="domain" description="Apple" evidence="2">
    <location>
        <begin position="228"/>
        <end position="272"/>
    </location>
</feature>
<dbReference type="Proteomes" id="UP000054558">
    <property type="component" value="Unassembled WGS sequence"/>
</dbReference>
<proteinExistence type="predicted"/>
<dbReference type="AlphaFoldDB" id="A0A1Y1HXD8"/>
<keyword evidence="4" id="KW-1185">Reference proteome</keyword>
<gene>
    <name evidence="3" type="ORF">KFL_001110090</name>
</gene>
<dbReference type="Pfam" id="PF00024">
    <property type="entry name" value="PAN_1"/>
    <property type="match status" value="1"/>
</dbReference>
<accession>A0A1Y1HXD8</accession>